<protein>
    <submittedName>
        <fullName evidence="4">Chaperonin 10-like protein</fullName>
    </submittedName>
</protein>
<dbReference type="RefSeq" id="XP_046042037.1">
    <property type="nucleotide sequence ID" value="XM_046200387.1"/>
</dbReference>
<dbReference type="Gene3D" id="3.40.50.720">
    <property type="entry name" value="NAD(P)-binding Rossmann-like Domain"/>
    <property type="match status" value="1"/>
</dbReference>
<keyword evidence="5" id="KW-1185">Reference proteome</keyword>
<dbReference type="SUPFAM" id="SSF51735">
    <property type="entry name" value="NAD(P)-binding Rossmann-fold domains"/>
    <property type="match status" value="1"/>
</dbReference>
<evidence type="ECO:0000256" key="2">
    <source>
        <dbReference type="ARBA" id="ARBA00023002"/>
    </source>
</evidence>
<evidence type="ECO:0000259" key="3">
    <source>
        <dbReference type="SMART" id="SM00829"/>
    </source>
</evidence>
<sequence>MKALTITPSTGIVAVEEVPVPVPGPGEVLIKVHAVSLNPVDEFYVSSPIATQDRRVVGTDFAGVVVEASRDIAEMQDPRVQREARVAGFHQGASSVNDRPGAFAEYVTAPYDLLWLVPDTITLQAASTVSMCSLTAAQALFDRLKLPSPFSSGTVPPGDTINLLIYGSSTSLGQFAAQLVHFAAETSGKKFNLIGTASASNHQFLSQAPYNYDVLIDYHDSDWPDKVKAATGGVGVHFALDTISEFDTVEKVHSTLGENGRFHVFRSPGGGQFDLSSLKIQPIYDTVWEGLGVEVDYGDGLVFSAKPEARDFAARFFQFLGSEAPAGKTKLQPNPVRNMPGGLKKIRPDGLALLSGLVTKRNDTDFREDHMRPISAEKLVYTVP</sequence>
<dbReference type="InterPro" id="IPR011032">
    <property type="entry name" value="GroES-like_sf"/>
</dbReference>
<dbReference type="GO" id="GO:0016651">
    <property type="term" value="F:oxidoreductase activity, acting on NAD(P)H"/>
    <property type="evidence" value="ECO:0007669"/>
    <property type="project" value="InterPro"/>
</dbReference>
<dbReference type="Pfam" id="PF08240">
    <property type="entry name" value="ADH_N"/>
    <property type="match status" value="1"/>
</dbReference>
<accession>A0A9P9FYE3</accession>
<evidence type="ECO:0000256" key="1">
    <source>
        <dbReference type="ARBA" id="ARBA00008072"/>
    </source>
</evidence>
<dbReference type="CDD" id="cd08249">
    <property type="entry name" value="enoyl_reductase_like"/>
    <property type="match status" value="1"/>
</dbReference>
<comment type="similarity">
    <text evidence="1">Belongs to the zinc-containing alcohol dehydrogenase family.</text>
</comment>
<dbReference type="PANTHER" id="PTHR45348">
    <property type="entry name" value="HYPOTHETICAL OXIDOREDUCTASE (EUROFUNG)"/>
    <property type="match status" value="1"/>
</dbReference>
<dbReference type="Proteomes" id="UP000720189">
    <property type="component" value="Unassembled WGS sequence"/>
</dbReference>
<evidence type="ECO:0000313" key="5">
    <source>
        <dbReference type="Proteomes" id="UP000720189"/>
    </source>
</evidence>
<keyword evidence="2" id="KW-0560">Oxidoreductase</keyword>
<dbReference type="SMART" id="SM00829">
    <property type="entry name" value="PKS_ER"/>
    <property type="match status" value="1"/>
</dbReference>
<dbReference type="EMBL" id="JAGMUX010000028">
    <property type="protein sequence ID" value="KAH7220433.1"/>
    <property type="molecule type" value="Genomic_DNA"/>
</dbReference>
<dbReference type="InterPro" id="IPR020843">
    <property type="entry name" value="ER"/>
</dbReference>
<dbReference type="OrthoDB" id="9992527at2759"/>
<dbReference type="InterPro" id="IPR013154">
    <property type="entry name" value="ADH-like_N"/>
</dbReference>
<dbReference type="PANTHER" id="PTHR45348:SF7">
    <property type="entry name" value="ZINC BINDING OXIDOREDUCTASE, PUTATIVE-RELATED"/>
    <property type="match status" value="1"/>
</dbReference>
<organism evidence="4 5">
    <name type="scientific">Fusarium redolens</name>
    <dbReference type="NCBI Taxonomy" id="48865"/>
    <lineage>
        <taxon>Eukaryota</taxon>
        <taxon>Fungi</taxon>
        <taxon>Dikarya</taxon>
        <taxon>Ascomycota</taxon>
        <taxon>Pezizomycotina</taxon>
        <taxon>Sordariomycetes</taxon>
        <taxon>Hypocreomycetidae</taxon>
        <taxon>Hypocreales</taxon>
        <taxon>Nectriaceae</taxon>
        <taxon>Fusarium</taxon>
        <taxon>Fusarium redolens species complex</taxon>
    </lineage>
</organism>
<reference evidence="4" key="1">
    <citation type="journal article" date="2021" name="Nat. Commun.">
        <title>Genetic determinants of endophytism in the Arabidopsis root mycobiome.</title>
        <authorList>
            <person name="Mesny F."/>
            <person name="Miyauchi S."/>
            <person name="Thiergart T."/>
            <person name="Pickel B."/>
            <person name="Atanasova L."/>
            <person name="Karlsson M."/>
            <person name="Huettel B."/>
            <person name="Barry K.W."/>
            <person name="Haridas S."/>
            <person name="Chen C."/>
            <person name="Bauer D."/>
            <person name="Andreopoulos W."/>
            <person name="Pangilinan J."/>
            <person name="LaButti K."/>
            <person name="Riley R."/>
            <person name="Lipzen A."/>
            <person name="Clum A."/>
            <person name="Drula E."/>
            <person name="Henrissat B."/>
            <person name="Kohler A."/>
            <person name="Grigoriev I.V."/>
            <person name="Martin F.M."/>
            <person name="Hacquard S."/>
        </authorList>
    </citation>
    <scope>NUCLEOTIDE SEQUENCE</scope>
    <source>
        <strain evidence="4">MPI-CAGE-AT-0023</strain>
    </source>
</reference>
<dbReference type="InterPro" id="IPR047122">
    <property type="entry name" value="Trans-enoyl_RdTase-like"/>
</dbReference>
<dbReference type="InterPro" id="IPR036291">
    <property type="entry name" value="NAD(P)-bd_dom_sf"/>
</dbReference>
<feature type="domain" description="Enoyl reductase (ER)" evidence="3">
    <location>
        <begin position="11"/>
        <end position="331"/>
    </location>
</feature>
<proteinExistence type="inferred from homology"/>
<comment type="caution">
    <text evidence="4">The sequence shown here is derived from an EMBL/GenBank/DDBJ whole genome shotgun (WGS) entry which is preliminary data.</text>
</comment>
<dbReference type="GeneID" id="70230341"/>
<dbReference type="Gene3D" id="3.90.180.10">
    <property type="entry name" value="Medium-chain alcohol dehydrogenases, catalytic domain"/>
    <property type="match status" value="1"/>
</dbReference>
<dbReference type="AlphaFoldDB" id="A0A9P9FYE3"/>
<gene>
    <name evidence="4" type="ORF">BKA55DRAFT_697486</name>
</gene>
<dbReference type="SUPFAM" id="SSF50129">
    <property type="entry name" value="GroES-like"/>
    <property type="match status" value="1"/>
</dbReference>
<evidence type="ECO:0000313" key="4">
    <source>
        <dbReference type="EMBL" id="KAH7220433.1"/>
    </source>
</evidence>
<name>A0A9P9FYE3_FUSRE</name>